<protein>
    <submittedName>
        <fullName evidence="3">Ig_4 domain-containing protein</fullName>
    </submittedName>
</protein>
<proteinExistence type="predicted"/>
<keyword evidence="1" id="KW-0812">Transmembrane</keyword>
<keyword evidence="2" id="KW-1185">Reference proteome</keyword>
<evidence type="ECO:0000313" key="3">
    <source>
        <dbReference type="WBParaSite" id="Hba_18291"/>
    </source>
</evidence>
<dbReference type="Proteomes" id="UP000095283">
    <property type="component" value="Unplaced"/>
</dbReference>
<organism evidence="2 3">
    <name type="scientific">Heterorhabditis bacteriophora</name>
    <name type="common">Entomopathogenic nematode worm</name>
    <dbReference type="NCBI Taxonomy" id="37862"/>
    <lineage>
        <taxon>Eukaryota</taxon>
        <taxon>Metazoa</taxon>
        <taxon>Ecdysozoa</taxon>
        <taxon>Nematoda</taxon>
        <taxon>Chromadorea</taxon>
        <taxon>Rhabditida</taxon>
        <taxon>Rhabditina</taxon>
        <taxon>Rhabditomorpha</taxon>
        <taxon>Strongyloidea</taxon>
        <taxon>Heterorhabditidae</taxon>
        <taxon>Heterorhabditis</taxon>
    </lineage>
</organism>
<dbReference type="AlphaFoldDB" id="A0A1I7XKQ2"/>
<keyword evidence="1" id="KW-0472">Membrane</keyword>
<dbReference type="InterPro" id="IPR038479">
    <property type="entry name" value="Transthyretin-like_sf"/>
</dbReference>
<sequence>METKHISYVLPLFNDWETKVVSTSMSLNKVDYLIYLDATMILLLLLFLAPLAAGLGRTQSVGIRGTLLCNDKPAAGVEIKMYDEDQRK</sequence>
<evidence type="ECO:0000313" key="2">
    <source>
        <dbReference type="Proteomes" id="UP000095283"/>
    </source>
</evidence>
<dbReference type="WBParaSite" id="Hba_18291">
    <property type="protein sequence ID" value="Hba_18291"/>
    <property type="gene ID" value="Hba_18291"/>
</dbReference>
<dbReference type="Gene3D" id="2.60.40.3330">
    <property type="match status" value="1"/>
</dbReference>
<keyword evidence="1" id="KW-1133">Transmembrane helix</keyword>
<evidence type="ECO:0000256" key="1">
    <source>
        <dbReference type="SAM" id="Phobius"/>
    </source>
</evidence>
<feature type="transmembrane region" description="Helical" evidence="1">
    <location>
        <begin position="32"/>
        <end position="55"/>
    </location>
</feature>
<accession>A0A1I7XKQ2</accession>
<reference evidence="3" key="1">
    <citation type="submission" date="2016-11" db="UniProtKB">
        <authorList>
            <consortium name="WormBaseParasite"/>
        </authorList>
    </citation>
    <scope>IDENTIFICATION</scope>
</reference>
<name>A0A1I7XKQ2_HETBA</name>